<evidence type="ECO:0000256" key="4">
    <source>
        <dbReference type="ARBA" id="ARBA00023136"/>
    </source>
</evidence>
<dbReference type="PANTHER" id="PTHR21389:SF0">
    <property type="entry name" value="ETOPOSIDE-INDUCED PROTEIN 2.4 HOMOLOG"/>
    <property type="match status" value="1"/>
</dbReference>
<evidence type="ECO:0000256" key="1">
    <source>
        <dbReference type="ARBA" id="ARBA00004141"/>
    </source>
</evidence>
<dbReference type="GO" id="GO:0016236">
    <property type="term" value="P:macroautophagy"/>
    <property type="evidence" value="ECO:0007669"/>
    <property type="project" value="TreeGrafter"/>
</dbReference>
<evidence type="ECO:0000256" key="3">
    <source>
        <dbReference type="ARBA" id="ARBA00022989"/>
    </source>
</evidence>
<gene>
    <name evidence="6" type="ORF">DLAC_04349</name>
</gene>
<dbReference type="Pfam" id="PF07264">
    <property type="entry name" value="EI24"/>
    <property type="match status" value="1"/>
</dbReference>
<dbReference type="OrthoDB" id="266518at2759"/>
<feature type="transmembrane region" description="Helical" evidence="5">
    <location>
        <begin position="104"/>
        <end position="121"/>
    </location>
</feature>
<proteinExistence type="predicted"/>
<dbReference type="Proteomes" id="UP000076078">
    <property type="component" value="Unassembled WGS sequence"/>
</dbReference>
<dbReference type="OMA" id="HMCLLYA"/>
<evidence type="ECO:0000313" key="7">
    <source>
        <dbReference type="Proteomes" id="UP000076078"/>
    </source>
</evidence>
<feature type="transmembrane region" description="Helical" evidence="5">
    <location>
        <begin position="66"/>
        <end position="92"/>
    </location>
</feature>
<comment type="subcellular location">
    <subcellularLocation>
        <location evidence="1">Membrane</location>
        <topology evidence="1">Multi-pass membrane protein</topology>
    </subcellularLocation>
</comment>
<dbReference type="InParanoid" id="A0A151ZJ94"/>
<dbReference type="STRING" id="361077.A0A151ZJ94"/>
<dbReference type="GO" id="GO:0005783">
    <property type="term" value="C:endoplasmic reticulum"/>
    <property type="evidence" value="ECO:0007669"/>
    <property type="project" value="TreeGrafter"/>
</dbReference>
<sequence length="309" mass="36322">MSQKSESNTITQQQQQQPQVLNDTWQQCIETLYLIGYGIQDSMKLRYAINRVLQSETLKKNIIQCVLLNGILFLGTYLVYLFAITPMLTYLLHYFPTLTNMFSFIYFLLWVYPVYIFSLIANSKWYTEIAKEAFLRSGFQEDSNSNSNSNSTILSKTVDEIYRNLLFGVFLGLSVVIAFIPYTNTLNFILLTWLYSFWCFDYKWILRGKWNLLQRLKYFESHWAYMFGYGFLFNLTSFFFPTLIGNGIFALLYPLFIILAVSAKPRKLENRRGLLPKQIPIFVIPEFFVNVILKRFVIQKASNSYSSNK</sequence>
<dbReference type="GO" id="GO:0016020">
    <property type="term" value="C:membrane"/>
    <property type="evidence" value="ECO:0007669"/>
    <property type="project" value="UniProtKB-SubCell"/>
</dbReference>
<dbReference type="EMBL" id="LODT01000022">
    <property type="protein sequence ID" value="KYQ94071.1"/>
    <property type="molecule type" value="Genomic_DNA"/>
</dbReference>
<keyword evidence="2 5" id="KW-0812">Transmembrane</keyword>
<name>A0A151ZJ94_TIELA</name>
<protein>
    <submittedName>
        <fullName evidence="6">Uncharacterized protein</fullName>
    </submittedName>
</protein>
<dbReference type="PANTHER" id="PTHR21389">
    <property type="entry name" value="P53 INDUCED PROTEIN"/>
    <property type="match status" value="1"/>
</dbReference>
<keyword evidence="4 5" id="KW-0472">Membrane</keyword>
<dbReference type="FunCoup" id="A0A151ZJ94">
    <property type="interactions" value="232"/>
</dbReference>
<feature type="transmembrane region" description="Helical" evidence="5">
    <location>
        <begin position="161"/>
        <end position="180"/>
    </location>
</feature>
<evidence type="ECO:0000313" key="6">
    <source>
        <dbReference type="EMBL" id="KYQ94071.1"/>
    </source>
</evidence>
<keyword evidence="7" id="KW-1185">Reference proteome</keyword>
<accession>A0A151ZJ94</accession>
<dbReference type="AlphaFoldDB" id="A0A151ZJ94"/>
<evidence type="ECO:0000256" key="5">
    <source>
        <dbReference type="SAM" id="Phobius"/>
    </source>
</evidence>
<feature type="transmembrane region" description="Helical" evidence="5">
    <location>
        <begin position="246"/>
        <end position="263"/>
    </location>
</feature>
<keyword evidence="3 5" id="KW-1133">Transmembrane helix</keyword>
<dbReference type="InterPro" id="IPR059112">
    <property type="entry name" value="CysZ/EI24"/>
</dbReference>
<comment type="caution">
    <text evidence="6">The sequence shown here is derived from an EMBL/GenBank/DDBJ whole genome shotgun (WGS) entry which is preliminary data.</text>
</comment>
<feature type="transmembrane region" description="Helical" evidence="5">
    <location>
        <begin position="223"/>
        <end position="240"/>
    </location>
</feature>
<organism evidence="6 7">
    <name type="scientific">Tieghemostelium lacteum</name>
    <name type="common">Slime mold</name>
    <name type="synonym">Dictyostelium lacteum</name>
    <dbReference type="NCBI Taxonomy" id="361077"/>
    <lineage>
        <taxon>Eukaryota</taxon>
        <taxon>Amoebozoa</taxon>
        <taxon>Evosea</taxon>
        <taxon>Eumycetozoa</taxon>
        <taxon>Dictyostelia</taxon>
        <taxon>Dictyosteliales</taxon>
        <taxon>Raperosteliaceae</taxon>
        <taxon>Tieghemostelium</taxon>
    </lineage>
</organism>
<reference evidence="6 7" key="1">
    <citation type="submission" date="2015-12" db="EMBL/GenBank/DDBJ databases">
        <title>Dictyostelia acquired genes for synthesis and detection of signals that induce cell-type specialization by lateral gene transfer from prokaryotes.</title>
        <authorList>
            <person name="Gloeckner G."/>
            <person name="Schaap P."/>
        </authorList>
    </citation>
    <scope>NUCLEOTIDE SEQUENCE [LARGE SCALE GENOMIC DNA]</scope>
    <source>
        <strain evidence="6 7">TK</strain>
    </source>
</reference>
<feature type="transmembrane region" description="Helical" evidence="5">
    <location>
        <begin position="186"/>
        <end position="202"/>
    </location>
</feature>
<evidence type="ECO:0000256" key="2">
    <source>
        <dbReference type="ARBA" id="ARBA00022692"/>
    </source>
</evidence>